<feature type="region of interest" description="Disordered" evidence="8">
    <location>
        <begin position="1"/>
        <end position="20"/>
    </location>
</feature>
<protein>
    <submittedName>
        <fullName evidence="10">Ribose/xylose/arabinose/galactoside ABC-type transporter permease</fullName>
    </submittedName>
</protein>
<proteinExistence type="predicted"/>
<reference evidence="10 11" key="1">
    <citation type="submission" date="2019-09" db="EMBL/GenBank/DDBJ databases">
        <title>Characterization of the phylogenetic diversity of two novel species belonging to the genus Bifidobacterium: Bifidobacterium cebidarum sp. nov. and Bifidobacterium leontopitheci sp. nov.</title>
        <authorList>
            <person name="Lugli G.A."/>
            <person name="Duranti S."/>
            <person name="Milani C."/>
            <person name="Turroni F."/>
            <person name="Ventura M."/>
        </authorList>
    </citation>
    <scope>NUCLEOTIDE SEQUENCE [LARGE SCALE GENOMIC DNA]</scope>
    <source>
        <strain evidence="10 11">LMG 31469</strain>
    </source>
</reference>
<feature type="transmembrane region" description="Helical" evidence="9">
    <location>
        <begin position="121"/>
        <end position="146"/>
    </location>
</feature>
<dbReference type="InterPro" id="IPR001851">
    <property type="entry name" value="ABC_transp_permease"/>
</dbReference>
<feature type="transmembrane region" description="Helical" evidence="9">
    <location>
        <begin position="37"/>
        <end position="55"/>
    </location>
</feature>
<dbReference type="CDD" id="cd06579">
    <property type="entry name" value="TM_PBP1_transp_AraH_like"/>
    <property type="match status" value="1"/>
</dbReference>
<feature type="transmembrane region" description="Helical" evidence="9">
    <location>
        <begin position="273"/>
        <end position="293"/>
    </location>
</feature>
<feature type="compositionally biased region" description="Polar residues" evidence="8">
    <location>
        <begin position="1"/>
        <end position="10"/>
    </location>
</feature>
<dbReference type="AlphaFoldDB" id="A0A6I1G8Z5"/>
<keyword evidence="5 9" id="KW-0812">Transmembrane</keyword>
<comment type="caution">
    <text evidence="10">The sequence shown here is derived from an EMBL/GenBank/DDBJ whole genome shotgun (WGS) entry which is preliminary data.</text>
</comment>
<evidence type="ECO:0000256" key="4">
    <source>
        <dbReference type="ARBA" id="ARBA00022519"/>
    </source>
</evidence>
<dbReference type="GO" id="GO:0022857">
    <property type="term" value="F:transmembrane transporter activity"/>
    <property type="evidence" value="ECO:0007669"/>
    <property type="project" value="InterPro"/>
</dbReference>
<keyword evidence="4" id="KW-0997">Cell inner membrane</keyword>
<keyword evidence="6 9" id="KW-1133">Transmembrane helix</keyword>
<evidence type="ECO:0000256" key="1">
    <source>
        <dbReference type="ARBA" id="ARBA00004651"/>
    </source>
</evidence>
<sequence>MSKTNDSQAPRTRKPGNRNGLADFKSDIHALFDDRSMNLLVTVFVIVAAVLFIALPDFRTAANFNSMALQISDLGIMALAMTVSMIAAGIDLSVVAVANLSGIIGIQVMTSMGGVDSSPTAALFGVLVMLATGTLLGLINGMLVGLLRIPPILATLATMTLWGGVGTAATNGVSISGASRSLTDLGNIAIFSIPVPTLVFILAVILVWLFLAHTSTGVKTYLYGSNAKASLFSGVNNATLMIKVYTFCGLLSSLAGVVILMRTLSASPTYGSSYVLLAILVAVLGGVSVTGGSGRVTGVVVSLITLQMLSTGFNMLLVGHGNSNFFKSFAWGLFLLLIVWLGYMQDHGFGFKPHRGTSTNTAGIAAKKPTAPATPTSHAKAG</sequence>
<comment type="subcellular location">
    <subcellularLocation>
        <location evidence="1">Cell membrane</location>
        <topology evidence="1">Multi-pass membrane protein</topology>
    </subcellularLocation>
</comment>
<dbReference type="Pfam" id="PF02653">
    <property type="entry name" value="BPD_transp_2"/>
    <property type="match status" value="1"/>
</dbReference>
<organism evidence="10 11">
    <name type="scientific">Bifidobacterium cebidarum</name>
    <dbReference type="NCBI Taxonomy" id="2650773"/>
    <lineage>
        <taxon>Bacteria</taxon>
        <taxon>Bacillati</taxon>
        <taxon>Actinomycetota</taxon>
        <taxon>Actinomycetes</taxon>
        <taxon>Bifidobacteriales</taxon>
        <taxon>Bifidobacteriaceae</taxon>
        <taxon>Bifidobacterium</taxon>
    </lineage>
</organism>
<keyword evidence="11" id="KW-1185">Reference proteome</keyword>
<dbReference type="GO" id="GO:0005886">
    <property type="term" value="C:plasma membrane"/>
    <property type="evidence" value="ECO:0007669"/>
    <property type="project" value="UniProtKB-SubCell"/>
</dbReference>
<name>A0A6I1G8Z5_9BIFI</name>
<evidence type="ECO:0000256" key="6">
    <source>
        <dbReference type="ARBA" id="ARBA00022989"/>
    </source>
</evidence>
<feature type="transmembrane region" description="Helical" evidence="9">
    <location>
        <begin position="152"/>
        <end position="173"/>
    </location>
</feature>
<accession>A0A6I1G8Z5</accession>
<feature type="transmembrane region" description="Helical" evidence="9">
    <location>
        <begin position="240"/>
        <end position="261"/>
    </location>
</feature>
<evidence type="ECO:0000256" key="2">
    <source>
        <dbReference type="ARBA" id="ARBA00022448"/>
    </source>
</evidence>
<evidence type="ECO:0000256" key="9">
    <source>
        <dbReference type="SAM" id="Phobius"/>
    </source>
</evidence>
<evidence type="ECO:0000256" key="8">
    <source>
        <dbReference type="SAM" id="MobiDB-lite"/>
    </source>
</evidence>
<feature type="transmembrane region" description="Helical" evidence="9">
    <location>
        <begin position="299"/>
        <end position="318"/>
    </location>
</feature>
<evidence type="ECO:0000313" key="10">
    <source>
        <dbReference type="EMBL" id="KAB7788113.1"/>
    </source>
</evidence>
<evidence type="ECO:0000313" key="11">
    <source>
        <dbReference type="Proteomes" id="UP000468413"/>
    </source>
</evidence>
<feature type="transmembrane region" description="Helical" evidence="9">
    <location>
        <begin position="325"/>
        <end position="343"/>
    </location>
</feature>
<dbReference type="EMBL" id="WBVS01000005">
    <property type="protein sequence ID" value="KAB7788113.1"/>
    <property type="molecule type" value="Genomic_DNA"/>
</dbReference>
<dbReference type="RefSeq" id="WP_152209758.1">
    <property type="nucleotide sequence ID" value="NZ_WBVS01000005.1"/>
</dbReference>
<gene>
    <name evidence="10" type="ORF">F7D08_1150</name>
</gene>
<evidence type="ECO:0000256" key="7">
    <source>
        <dbReference type="ARBA" id="ARBA00023136"/>
    </source>
</evidence>
<dbReference type="Proteomes" id="UP000468413">
    <property type="component" value="Unassembled WGS sequence"/>
</dbReference>
<feature type="region of interest" description="Disordered" evidence="8">
    <location>
        <begin position="361"/>
        <end position="382"/>
    </location>
</feature>
<feature type="compositionally biased region" description="Low complexity" evidence="8">
    <location>
        <begin position="365"/>
        <end position="382"/>
    </location>
</feature>
<feature type="transmembrane region" description="Helical" evidence="9">
    <location>
        <begin position="75"/>
        <end position="100"/>
    </location>
</feature>
<dbReference type="PANTHER" id="PTHR32196:SF21">
    <property type="entry name" value="ABC TRANSPORTER PERMEASE PROTEIN YPHD-RELATED"/>
    <property type="match status" value="1"/>
</dbReference>
<keyword evidence="2" id="KW-0813">Transport</keyword>
<feature type="transmembrane region" description="Helical" evidence="9">
    <location>
        <begin position="185"/>
        <end position="211"/>
    </location>
</feature>
<evidence type="ECO:0000256" key="5">
    <source>
        <dbReference type="ARBA" id="ARBA00022692"/>
    </source>
</evidence>
<dbReference type="PANTHER" id="PTHR32196">
    <property type="entry name" value="ABC TRANSPORTER PERMEASE PROTEIN YPHD-RELATED-RELATED"/>
    <property type="match status" value="1"/>
</dbReference>
<keyword evidence="7 9" id="KW-0472">Membrane</keyword>
<evidence type="ECO:0000256" key="3">
    <source>
        <dbReference type="ARBA" id="ARBA00022475"/>
    </source>
</evidence>
<keyword evidence="3" id="KW-1003">Cell membrane</keyword>